<keyword evidence="3" id="KW-1185">Reference proteome</keyword>
<dbReference type="EMBL" id="CP049863">
    <property type="protein sequence ID" value="QIK62656.1"/>
    <property type="molecule type" value="Genomic_DNA"/>
</dbReference>
<evidence type="ECO:0000256" key="1">
    <source>
        <dbReference type="SAM" id="MobiDB-lite"/>
    </source>
</evidence>
<dbReference type="RefSeq" id="WP_166289820.1">
    <property type="nucleotide sequence ID" value="NZ_CP049863.1"/>
</dbReference>
<feature type="compositionally biased region" description="Polar residues" evidence="1">
    <location>
        <begin position="483"/>
        <end position="493"/>
    </location>
</feature>
<name>A0A6G7XDV9_9MICO</name>
<gene>
    <name evidence="2" type="ORF">G7068_05105</name>
</gene>
<protein>
    <submittedName>
        <fullName evidence="2">Uncharacterized protein</fullName>
    </submittedName>
</protein>
<dbReference type="KEGG" id="lvi:G7068_05105"/>
<reference evidence="2 3" key="1">
    <citation type="submission" date="2020-03" db="EMBL/GenBank/DDBJ databases">
        <title>Leucobacter sp. nov., isolated from beetles.</title>
        <authorList>
            <person name="Hyun D.-W."/>
            <person name="Bae J.-W."/>
        </authorList>
    </citation>
    <scope>NUCLEOTIDE SEQUENCE [LARGE SCALE GENOMIC DNA]</scope>
    <source>
        <strain evidence="2 3">HDW9C</strain>
    </source>
</reference>
<proteinExistence type="predicted"/>
<evidence type="ECO:0000313" key="2">
    <source>
        <dbReference type="EMBL" id="QIK62656.1"/>
    </source>
</evidence>
<sequence length="586" mass="63998">MALTEGPIRGRAKELSTAMELLRARSSIDILGVRMSGRSTFLREIGKRLDSIGVDHLLLSGVTSLRSHNFGTLMAAGIFPHYDKSIPVTRAIDALAGQLGDGHTAILVDNWDAMDELSKGVIRVVSDRKGTPIARTRLKSPAFTAQTQPEFPPTIEPSLLIEVKPVSAEDLDLILRDYLGAPIDPATTARILSKSGGIVGLALKLTESAVAAKRIVLEGGVWKAQRNLWNSGLYTIVEELLAGLSKEARGALEVLALSGASELGTAKDLVHWDMLEELEAHSLIKIYAARGRYLITISPPLVVEYFRRSPVSLRRIRHDDFIVKSLGLAEAPAVLGSARQANPESDAERDAVFARIVREQEESRSLDIAEAWRQSPTAKNRVEYARSLARMDAAPVTSRLRSLGVKQTRHRYRGRRPKRPCSCSFGPNGRPVCSTTLRGLFATSKRVVKSWVSMAGALTPTRSSSKPISERCQQISKHACGSPPTSARRSPTHFSAPWRSCCRSPGGTRKPQKPTSSYRSPVSRRMILCSASSSLVTGECRRRMQSRSADLNDPSPASTLFVAARTQRFSRGFSSQTANSMRLVAS</sequence>
<dbReference type="AlphaFoldDB" id="A0A6G7XDV9"/>
<evidence type="ECO:0000313" key="3">
    <source>
        <dbReference type="Proteomes" id="UP000502677"/>
    </source>
</evidence>
<organism evidence="2 3">
    <name type="scientific">Leucobacter viscericola</name>
    <dbReference type="NCBI Taxonomy" id="2714935"/>
    <lineage>
        <taxon>Bacteria</taxon>
        <taxon>Bacillati</taxon>
        <taxon>Actinomycetota</taxon>
        <taxon>Actinomycetes</taxon>
        <taxon>Micrococcales</taxon>
        <taxon>Microbacteriaceae</taxon>
        <taxon>Leucobacter</taxon>
    </lineage>
</organism>
<dbReference type="Proteomes" id="UP000502677">
    <property type="component" value="Chromosome"/>
</dbReference>
<accession>A0A6G7XDV9</accession>
<feature type="region of interest" description="Disordered" evidence="1">
    <location>
        <begin position="475"/>
        <end position="521"/>
    </location>
</feature>